<reference evidence="2 3" key="1">
    <citation type="submission" date="2017-04" db="EMBL/GenBank/DDBJ databases">
        <title>Draft genome sequence of Tuber borchii Vittad., a whitish edible truffle.</title>
        <authorList>
            <consortium name="DOE Joint Genome Institute"/>
            <person name="Murat C."/>
            <person name="Kuo A."/>
            <person name="Barry K.W."/>
            <person name="Clum A."/>
            <person name="Dockter R.B."/>
            <person name="Fauchery L."/>
            <person name="Iotti M."/>
            <person name="Kohler A."/>
            <person name="Labutti K."/>
            <person name="Lindquist E.A."/>
            <person name="Lipzen A."/>
            <person name="Ohm R.A."/>
            <person name="Wang M."/>
            <person name="Grigoriev I.V."/>
            <person name="Zambonelli A."/>
            <person name="Martin F.M."/>
        </authorList>
    </citation>
    <scope>NUCLEOTIDE SEQUENCE [LARGE SCALE GENOMIC DNA]</scope>
    <source>
        <strain evidence="2 3">Tbo3840</strain>
    </source>
</reference>
<feature type="region of interest" description="Disordered" evidence="1">
    <location>
        <begin position="381"/>
        <end position="434"/>
    </location>
</feature>
<protein>
    <submittedName>
        <fullName evidence="2">Uncharacterized protein</fullName>
    </submittedName>
</protein>
<dbReference type="AlphaFoldDB" id="A0A2T6ZKY7"/>
<proteinExistence type="predicted"/>
<name>A0A2T6ZKY7_TUBBO</name>
<feature type="region of interest" description="Disordered" evidence="1">
    <location>
        <begin position="181"/>
        <end position="206"/>
    </location>
</feature>
<organism evidence="2 3">
    <name type="scientific">Tuber borchii</name>
    <name type="common">White truffle</name>
    <dbReference type="NCBI Taxonomy" id="42251"/>
    <lineage>
        <taxon>Eukaryota</taxon>
        <taxon>Fungi</taxon>
        <taxon>Dikarya</taxon>
        <taxon>Ascomycota</taxon>
        <taxon>Pezizomycotina</taxon>
        <taxon>Pezizomycetes</taxon>
        <taxon>Pezizales</taxon>
        <taxon>Tuberaceae</taxon>
        <taxon>Tuber</taxon>
    </lineage>
</organism>
<feature type="compositionally biased region" description="Acidic residues" evidence="1">
    <location>
        <begin position="416"/>
        <end position="434"/>
    </location>
</feature>
<gene>
    <name evidence="2" type="ORF">B9Z19DRAFT_1109670</name>
</gene>
<feature type="compositionally biased region" description="Basic and acidic residues" evidence="1">
    <location>
        <begin position="382"/>
        <end position="392"/>
    </location>
</feature>
<sequence length="434" mass="49445">MSSLFTKEPLSTGVKGKMSGGYVNKRVRNFTTRVVLNGDQSKKEFDGHGDSGYNEDSGDSDIVMPDVGEEEDQDDDLDMELFGDGLRELIITSEANEAMSSIERDNQEYIFLVTVIRTYPNYEPCITLHSIHRNSARATATAKRHFKSLYPSIYASDDPLLEYLQPNGHFIGRQCVLEEYGSSESSDSESDSDKDSLNDPPKPLPEIEITSASRLPLIQPEMHDPWGDPEYLPDEGHVFVVFVQVSSSARPGQTSRRIHGVYKYRDDANEEAENQMSMLVGELRIGDWFDGCYRGERVYVNCQTSHALVPLEEVVISTAYVDMVRVRGWEVWDPKEGAVLDGYEDEEDEDIEVEVQGLSKEEERARVKAIAKYMTETAMLNVKEKREKDKERREKRRKMKEKEKKEAELYYTLPDSDSESEDSESEGSGDEEWQ</sequence>
<feature type="region of interest" description="Disordered" evidence="1">
    <location>
        <begin position="38"/>
        <end position="73"/>
    </location>
</feature>
<feature type="compositionally biased region" description="Basic and acidic residues" evidence="1">
    <location>
        <begin position="40"/>
        <end position="49"/>
    </location>
</feature>
<dbReference type="OrthoDB" id="5406823at2759"/>
<comment type="caution">
    <text evidence="2">The sequence shown here is derived from an EMBL/GenBank/DDBJ whole genome shotgun (WGS) entry which is preliminary data.</text>
</comment>
<keyword evidence="3" id="KW-1185">Reference proteome</keyword>
<accession>A0A2T6ZKY7</accession>
<evidence type="ECO:0000313" key="2">
    <source>
        <dbReference type="EMBL" id="PUU76116.1"/>
    </source>
</evidence>
<dbReference type="Proteomes" id="UP000244722">
    <property type="component" value="Unassembled WGS sequence"/>
</dbReference>
<evidence type="ECO:0000313" key="3">
    <source>
        <dbReference type="Proteomes" id="UP000244722"/>
    </source>
</evidence>
<dbReference type="EMBL" id="NESQ01000202">
    <property type="protein sequence ID" value="PUU76116.1"/>
    <property type="molecule type" value="Genomic_DNA"/>
</dbReference>
<evidence type="ECO:0000256" key="1">
    <source>
        <dbReference type="SAM" id="MobiDB-lite"/>
    </source>
</evidence>